<proteinExistence type="predicted"/>
<reference evidence="3 4" key="1">
    <citation type="journal article" name="Sci. Rep.">
        <title>Telomere-to-telomere assembled and centromere annotated genomes of the two main subspecies of the button mushroom Agaricus bisporus reveal especially polymorphic chromosome ends.</title>
        <authorList>
            <person name="Sonnenberg A.S.M."/>
            <person name="Sedaghat-Telgerd N."/>
            <person name="Lavrijssen B."/>
            <person name="Ohm R.A."/>
            <person name="Hendrickx P.M."/>
            <person name="Scholtmeijer K."/>
            <person name="Baars J.J.P."/>
            <person name="van Peer A."/>
        </authorList>
    </citation>
    <scope>NUCLEOTIDE SEQUENCE [LARGE SCALE GENOMIC DNA]</scope>
    <source>
        <strain evidence="3 4">H119_p4</strain>
    </source>
</reference>
<protein>
    <recommendedName>
        <fullName evidence="2">DUF6593 domain-containing protein</fullName>
    </recommendedName>
</protein>
<evidence type="ECO:0000313" key="3">
    <source>
        <dbReference type="EMBL" id="KAF7770664.1"/>
    </source>
</evidence>
<evidence type="ECO:0000259" key="2">
    <source>
        <dbReference type="Pfam" id="PF20236"/>
    </source>
</evidence>
<evidence type="ECO:0000256" key="1">
    <source>
        <dbReference type="SAM" id="MobiDB-lite"/>
    </source>
</evidence>
<dbReference type="Pfam" id="PF20236">
    <property type="entry name" value="DUF6593"/>
    <property type="match status" value="1"/>
</dbReference>
<comment type="caution">
    <text evidence="3">The sequence shown here is derived from an EMBL/GenBank/DDBJ whole genome shotgun (WGS) entry which is preliminary data.</text>
</comment>
<feature type="domain" description="DUF6593" evidence="2">
    <location>
        <begin position="161"/>
        <end position="318"/>
    </location>
</feature>
<feature type="compositionally biased region" description="Low complexity" evidence="1">
    <location>
        <begin position="51"/>
        <end position="61"/>
    </location>
</feature>
<sequence>MPESVHSASASQIPNIPEPLVLRWAPSFDEDDDVVYIAGATPTPVAPPPSLASASTSTLSTIREHPLPPPPPSFASEGTHSHTTSTVSLAHATIGDHDSNSRRVSMFSQPSMALGTAAPIEEHPQSNSHVEDQVPTYPMTYTFTPVEGDSETMILVPSTATSNSHAVYHIRVTHDLFDPTFFITTIKKGGTSNGRLIGDFTTKQDCSAFEETVFYKNIENRIFTKLIVVKKDEYHWKMRGGAELLVWKWDKNWTCQHVPSQSPSKNKRYPIIAQFFPYVLRSPSNPHKIAHMTVQPSGQQFFDDIILSLLIVERKRKKLPRR</sequence>
<dbReference type="Proteomes" id="UP000629468">
    <property type="component" value="Unassembled WGS sequence"/>
</dbReference>
<accession>A0A8H7EZY8</accession>
<evidence type="ECO:0000313" key="4">
    <source>
        <dbReference type="Proteomes" id="UP000629468"/>
    </source>
</evidence>
<dbReference type="InterPro" id="IPR046528">
    <property type="entry name" value="DUF6593"/>
</dbReference>
<organism evidence="3 4">
    <name type="scientific">Agaricus bisporus var. burnettii</name>
    <dbReference type="NCBI Taxonomy" id="192524"/>
    <lineage>
        <taxon>Eukaryota</taxon>
        <taxon>Fungi</taxon>
        <taxon>Dikarya</taxon>
        <taxon>Basidiomycota</taxon>
        <taxon>Agaricomycotina</taxon>
        <taxon>Agaricomycetes</taxon>
        <taxon>Agaricomycetidae</taxon>
        <taxon>Agaricales</taxon>
        <taxon>Agaricineae</taxon>
        <taxon>Agaricaceae</taxon>
        <taxon>Agaricus</taxon>
    </lineage>
</organism>
<feature type="region of interest" description="Disordered" evidence="1">
    <location>
        <begin position="40"/>
        <end position="81"/>
    </location>
</feature>
<dbReference type="EMBL" id="JABXXO010000009">
    <property type="protein sequence ID" value="KAF7770664.1"/>
    <property type="molecule type" value="Genomic_DNA"/>
</dbReference>
<dbReference type="AlphaFoldDB" id="A0A8H7EZY8"/>
<name>A0A8H7EZY8_AGABI</name>
<gene>
    <name evidence="3" type="ORF">Agabi119p4_6638</name>
</gene>